<dbReference type="GO" id="GO:0034220">
    <property type="term" value="P:monoatomic ion transmembrane transport"/>
    <property type="evidence" value="ECO:0007669"/>
    <property type="project" value="InterPro"/>
</dbReference>
<dbReference type="GO" id="GO:0015288">
    <property type="term" value="F:porin activity"/>
    <property type="evidence" value="ECO:0007669"/>
    <property type="project" value="InterPro"/>
</dbReference>
<evidence type="ECO:0000313" key="1">
    <source>
        <dbReference type="EMBL" id="STW78626.1"/>
    </source>
</evidence>
<dbReference type="Gene3D" id="2.40.160.10">
    <property type="entry name" value="Porin"/>
    <property type="match status" value="1"/>
</dbReference>
<accession>A0A7H4PJQ3</accession>
<proteinExistence type="predicted"/>
<dbReference type="InterPro" id="IPR023614">
    <property type="entry name" value="Porin_dom_sf"/>
</dbReference>
<dbReference type="Pfam" id="PF00267">
    <property type="entry name" value="Porin_1"/>
    <property type="match status" value="1"/>
</dbReference>
<name>A0A7H4PJQ3_9ENTR</name>
<dbReference type="Proteomes" id="UP000254863">
    <property type="component" value="Unassembled WGS sequence"/>
</dbReference>
<dbReference type="InterPro" id="IPR001702">
    <property type="entry name" value="Porin_Gram-ve"/>
</dbReference>
<dbReference type="AlphaFoldDB" id="A0A7H4PJQ3"/>
<gene>
    <name evidence="1" type="primary">ompF_1</name>
    <name evidence="1" type="ORF">NCTC11685_05934</name>
</gene>
<protein>
    <submittedName>
        <fullName evidence="1">Outer membrane protein F</fullName>
    </submittedName>
</protein>
<comment type="caution">
    <text evidence="1">The sequence shown here is derived from an EMBL/GenBank/DDBJ whole genome shotgun (WGS) entry which is preliminary data.</text>
</comment>
<reference evidence="1 2" key="1">
    <citation type="submission" date="2018-06" db="EMBL/GenBank/DDBJ databases">
        <authorList>
            <consortium name="Pathogen Informatics"/>
            <person name="Doyle S."/>
        </authorList>
    </citation>
    <scope>NUCLEOTIDE SEQUENCE [LARGE SCALE GENOMIC DNA]</scope>
    <source>
        <strain evidence="1 2">NCTC11685</strain>
    </source>
</reference>
<evidence type="ECO:0000313" key="2">
    <source>
        <dbReference type="Proteomes" id="UP000254863"/>
    </source>
</evidence>
<dbReference type="EMBL" id="UGMS01000003">
    <property type="protein sequence ID" value="STW78626.1"/>
    <property type="molecule type" value="Genomic_DNA"/>
</dbReference>
<dbReference type="SUPFAM" id="SSF56935">
    <property type="entry name" value="Porins"/>
    <property type="match status" value="1"/>
</dbReference>
<sequence>MSTRKVKTWAPKEDTNADIMNYVELGAWYYFNKNFNVYTAYKFNLIDE</sequence>
<organism evidence="1 2">
    <name type="scientific">Klebsiella michiganensis</name>
    <dbReference type="NCBI Taxonomy" id="1134687"/>
    <lineage>
        <taxon>Bacteria</taxon>
        <taxon>Pseudomonadati</taxon>
        <taxon>Pseudomonadota</taxon>
        <taxon>Gammaproteobacteria</taxon>
        <taxon>Enterobacterales</taxon>
        <taxon>Enterobacteriaceae</taxon>
        <taxon>Klebsiella/Raoultella group</taxon>
        <taxon>Klebsiella</taxon>
    </lineage>
</organism>
<dbReference type="GO" id="GO:0009279">
    <property type="term" value="C:cell outer membrane"/>
    <property type="evidence" value="ECO:0007669"/>
    <property type="project" value="InterPro"/>
</dbReference>